<evidence type="ECO:0000259" key="5">
    <source>
        <dbReference type="PROSITE" id="PS50054"/>
    </source>
</evidence>
<dbReference type="OrthoDB" id="10252009at2759"/>
<dbReference type="Pfam" id="PF00782">
    <property type="entry name" value="DSPc"/>
    <property type="match status" value="1"/>
</dbReference>
<dbReference type="PROSITE" id="PS50056">
    <property type="entry name" value="TYR_PHOSPHATASE_2"/>
    <property type="match status" value="1"/>
</dbReference>
<evidence type="ECO:0000259" key="6">
    <source>
        <dbReference type="PROSITE" id="PS50056"/>
    </source>
</evidence>
<dbReference type="PROSITE" id="PS50054">
    <property type="entry name" value="TYR_PHOSPHATASE_DUAL"/>
    <property type="match status" value="1"/>
</dbReference>
<dbReference type="HOGENOM" id="CLU_027074_11_7_1"/>
<dbReference type="InterPro" id="IPR000340">
    <property type="entry name" value="Dual-sp_phosphatase_cat-dom"/>
</dbReference>
<organism evidence="8">
    <name type="scientific">Selaginella moellendorffii</name>
    <name type="common">Spikemoss</name>
    <dbReference type="NCBI Taxonomy" id="88036"/>
    <lineage>
        <taxon>Eukaryota</taxon>
        <taxon>Viridiplantae</taxon>
        <taxon>Streptophyta</taxon>
        <taxon>Embryophyta</taxon>
        <taxon>Tracheophyta</taxon>
        <taxon>Lycopodiopsida</taxon>
        <taxon>Selaginellales</taxon>
        <taxon>Selaginellaceae</taxon>
        <taxon>Selaginella</taxon>
    </lineage>
</organism>
<dbReference type="KEGG" id="smo:SELMODRAFT_417062"/>
<evidence type="ECO:0000313" key="7">
    <source>
        <dbReference type="EMBL" id="EFJ21801.1"/>
    </source>
</evidence>
<dbReference type="SMART" id="SM00195">
    <property type="entry name" value="DSPc"/>
    <property type="match status" value="1"/>
</dbReference>
<dbReference type="GO" id="GO:0004725">
    <property type="term" value="F:protein tyrosine phosphatase activity"/>
    <property type="evidence" value="ECO:0007669"/>
    <property type="project" value="UniProtKB-EC"/>
</dbReference>
<dbReference type="Proteomes" id="UP000001514">
    <property type="component" value="Unassembled WGS sequence"/>
</dbReference>
<dbReference type="PROSITE" id="PS00383">
    <property type="entry name" value="TYR_PHOSPHATASE_1"/>
    <property type="match status" value="1"/>
</dbReference>
<dbReference type="GO" id="GO:0008138">
    <property type="term" value="F:protein tyrosine/serine/threonine phosphatase activity"/>
    <property type="evidence" value="ECO:0000318"/>
    <property type="project" value="GO_Central"/>
</dbReference>
<evidence type="ECO:0000313" key="8">
    <source>
        <dbReference type="Proteomes" id="UP000001514"/>
    </source>
</evidence>
<keyword evidence="8" id="KW-1185">Reference proteome</keyword>
<dbReference type="STRING" id="88036.D8S188"/>
<feature type="domain" description="Tyrosine-protein phosphatase" evidence="5">
    <location>
        <begin position="1"/>
        <end position="169"/>
    </location>
</feature>
<dbReference type="InterPro" id="IPR020422">
    <property type="entry name" value="TYR_PHOSPHATASE_DUAL_dom"/>
</dbReference>
<name>D8S188_SELML</name>
<proteinExistence type="inferred from homology"/>
<dbReference type="eggNOG" id="KOG1716">
    <property type="taxonomic scope" value="Eukaryota"/>
</dbReference>
<sequence length="206" mass="22797">MKKVRDDLYLGDIGDALLFLSGTKAGVTHVLSVLPLCPNHESKDFVPYGPPSDANAFFRVSVELQNKCDFSGLPIRKVVPLEDSADENLFERLEECLEFINRGVQEGIVLVHCGGGFSRSPSIMIAYLMWKEKLSFADALASLKKSSPSVDPNPGFVKQLKAFETNGFKVPKKTIDKKENGKGTAKGKWVTCKICKKVVSIQEFQR</sequence>
<feature type="domain" description="Tyrosine specific protein phosphatases" evidence="6">
    <location>
        <begin position="87"/>
        <end position="150"/>
    </location>
</feature>
<evidence type="ECO:0000256" key="1">
    <source>
        <dbReference type="ARBA" id="ARBA00008601"/>
    </source>
</evidence>
<dbReference type="CDD" id="cd14520">
    <property type="entry name" value="DSP_DUSP12"/>
    <property type="match status" value="1"/>
</dbReference>
<dbReference type="InParanoid" id="D8S188"/>
<dbReference type="Gramene" id="EFJ21801">
    <property type="protein sequence ID" value="EFJ21801"/>
    <property type="gene ID" value="SELMODRAFT_417062"/>
</dbReference>
<protein>
    <recommendedName>
        <fullName evidence="2">protein-tyrosine-phosphatase</fullName>
        <ecNumber evidence="2">3.1.3.48</ecNumber>
    </recommendedName>
</protein>
<reference evidence="7 8" key="1">
    <citation type="journal article" date="2011" name="Science">
        <title>The Selaginella genome identifies genetic changes associated with the evolution of vascular plants.</title>
        <authorList>
            <person name="Banks J.A."/>
            <person name="Nishiyama T."/>
            <person name="Hasebe M."/>
            <person name="Bowman J.L."/>
            <person name="Gribskov M."/>
            <person name="dePamphilis C."/>
            <person name="Albert V.A."/>
            <person name="Aono N."/>
            <person name="Aoyama T."/>
            <person name="Ambrose B.A."/>
            <person name="Ashton N.W."/>
            <person name="Axtell M.J."/>
            <person name="Barker E."/>
            <person name="Barker M.S."/>
            <person name="Bennetzen J.L."/>
            <person name="Bonawitz N.D."/>
            <person name="Chapple C."/>
            <person name="Cheng C."/>
            <person name="Correa L.G."/>
            <person name="Dacre M."/>
            <person name="DeBarry J."/>
            <person name="Dreyer I."/>
            <person name="Elias M."/>
            <person name="Engstrom E.M."/>
            <person name="Estelle M."/>
            <person name="Feng L."/>
            <person name="Finet C."/>
            <person name="Floyd S.K."/>
            <person name="Frommer W.B."/>
            <person name="Fujita T."/>
            <person name="Gramzow L."/>
            <person name="Gutensohn M."/>
            <person name="Harholt J."/>
            <person name="Hattori M."/>
            <person name="Heyl A."/>
            <person name="Hirai T."/>
            <person name="Hiwatashi Y."/>
            <person name="Ishikawa M."/>
            <person name="Iwata M."/>
            <person name="Karol K.G."/>
            <person name="Koehler B."/>
            <person name="Kolukisaoglu U."/>
            <person name="Kubo M."/>
            <person name="Kurata T."/>
            <person name="Lalonde S."/>
            <person name="Li K."/>
            <person name="Li Y."/>
            <person name="Litt A."/>
            <person name="Lyons E."/>
            <person name="Manning G."/>
            <person name="Maruyama T."/>
            <person name="Michael T.P."/>
            <person name="Mikami K."/>
            <person name="Miyazaki S."/>
            <person name="Morinaga S."/>
            <person name="Murata T."/>
            <person name="Mueller-Roeber B."/>
            <person name="Nelson D.R."/>
            <person name="Obara M."/>
            <person name="Oguri Y."/>
            <person name="Olmstead R.G."/>
            <person name="Onodera N."/>
            <person name="Petersen B.L."/>
            <person name="Pils B."/>
            <person name="Prigge M."/>
            <person name="Rensing S.A."/>
            <person name="Riano-Pachon D.M."/>
            <person name="Roberts A.W."/>
            <person name="Sato Y."/>
            <person name="Scheller H.V."/>
            <person name="Schulz B."/>
            <person name="Schulz C."/>
            <person name="Shakirov E.V."/>
            <person name="Shibagaki N."/>
            <person name="Shinohara N."/>
            <person name="Shippen D.E."/>
            <person name="Soerensen I."/>
            <person name="Sotooka R."/>
            <person name="Sugimoto N."/>
            <person name="Sugita M."/>
            <person name="Sumikawa N."/>
            <person name="Tanurdzic M."/>
            <person name="Theissen G."/>
            <person name="Ulvskov P."/>
            <person name="Wakazuki S."/>
            <person name="Weng J.K."/>
            <person name="Willats W.W."/>
            <person name="Wipf D."/>
            <person name="Wolf P.G."/>
            <person name="Yang L."/>
            <person name="Zimmer A.D."/>
            <person name="Zhu Q."/>
            <person name="Mitros T."/>
            <person name="Hellsten U."/>
            <person name="Loque D."/>
            <person name="Otillar R."/>
            <person name="Salamov A."/>
            <person name="Schmutz J."/>
            <person name="Shapiro H."/>
            <person name="Lindquist E."/>
            <person name="Lucas S."/>
            <person name="Rokhsar D."/>
            <person name="Grigoriev I.V."/>
        </authorList>
    </citation>
    <scope>NUCLEOTIDE SEQUENCE [LARGE SCALE GENOMIC DNA]</scope>
</reference>
<dbReference type="PANTHER" id="PTHR45848">
    <property type="entry name" value="DUAL SPECIFICITY PROTEIN PHOSPHATASE 12 FAMILY MEMBER"/>
    <property type="match status" value="1"/>
</dbReference>
<keyword evidence="4" id="KW-0904">Protein phosphatase</keyword>
<dbReference type="AlphaFoldDB" id="D8S188"/>
<keyword evidence="3" id="KW-0378">Hydrolase</keyword>
<dbReference type="Gene3D" id="3.90.190.10">
    <property type="entry name" value="Protein tyrosine phosphatase superfamily"/>
    <property type="match status" value="1"/>
</dbReference>
<dbReference type="EC" id="3.1.3.48" evidence="2"/>
<dbReference type="SUPFAM" id="SSF52799">
    <property type="entry name" value="(Phosphotyrosine protein) phosphatases II"/>
    <property type="match status" value="1"/>
</dbReference>
<dbReference type="EMBL" id="GL377598">
    <property type="protein sequence ID" value="EFJ21801.1"/>
    <property type="molecule type" value="Genomic_DNA"/>
</dbReference>
<dbReference type="PANTHER" id="PTHR45848:SF4">
    <property type="entry name" value="DUAL SPECIFICITY PROTEIN PHOSPHATASE 12"/>
    <property type="match status" value="1"/>
</dbReference>
<evidence type="ECO:0000256" key="3">
    <source>
        <dbReference type="ARBA" id="ARBA00022801"/>
    </source>
</evidence>
<accession>D8S188</accession>
<evidence type="ECO:0000256" key="4">
    <source>
        <dbReference type="ARBA" id="ARBA00022912"/>
    </source>
</evidence>
<gene>
    <name evidence="7" type="ORF">SELMODRAFT_417062</name>
</gene>
<dbReference type="InterPro" id="IPR016130">
    <property type="entry name" value="Tyr_Pase_AS"/>
</dbReference>
<comment type="similarity">
    <text evidence="1">Belongs to the protein-tyrosine phosphatase family. Non-receptor class dual specificity subfamily.</text>
</comment>
<dbReference type="InterPro" id="IPR000387">
    <property type="entry name" value="Tyr_Pase_dom"/>
</dbReference>
<evidence type="ECO:0000256" key="2">
    <source>
        <dbReference type="ARBA" id="ARBA00013064"/>
    </source>
</evidence>
<dbReference type="InterPro" id="IPR029021">
    <property type="entry name" value="Prot-tyrosine_phosphatase-like"/>
</dbReference>
<dbReference type="OMA" id="FRRVHRV"/>